<protein>
    <submittedName>
        <fullName evidence="3">WD40 repeat</fullName>
    </submittedName>
</protein>
<dbReference type="GeneID" id="35874295"/>
<keyword evidence="2" id="KW-0677">Repeat</keyword>
<name>A0A1I5U0H1_9GAMM</name>
<dbReference type="Gene3D" id="2.130.10.10">
    <property type="entry name" value="YVTN repeat-like/Quinoprotein amine dehydrogenase"/>
    <property type="match status" value="1"/>
</dbReference>
<evidence type="ECO:0000256" key="1">
    <source>
        <dbReference type="ARBA" id="ARBA00022574"/>
    </source>
</evidence>
<dbReference type="SMART" id="SM00320">
    <property type="entry name" value="WD40"/>
    <property type="match status" value="5"/>
</dbReference>
<dbReference type="RefSeq" id="WP_074927854.1">
    <property type="nucleotide sequence ID" value="NZ_FOWR01000028.1"/>
</dbReference>
<dbReference type="PANTHER" id="PTHR44019:SF8">
    <property type="entry name" value="POC1 CENTRIOLAR PROTEIN HOMOLOG"/>
    <property type="match status" value="1"/>
</dbReference>
<dbReference type="Proteomes" id="UP000182692">
    <property type="component" value="Unassembled WGS sequence"/>
</dbReference>
<dbReference type="SUPFAM" id="SSF101908">
    <property type="entry name" value="Putative isomerase YbhE"/>
    <property type="match status" value="1"/>
</dbReference>
<organism evidence="3 4">
    <name type="scientific">Enterovibrio norvegicus DSM 15893</name>
    <dbReference type="NCBI Taxonomy" id="1121869"/>
    <lineage>
        <taxon>Bacteria</taxon>
        <taxon>Pseudomonadati</taxon>
        <taxon>Pseudomonadota</taxon>
        <taxon>Gammaproteobacteria</taxon>
        <taxon>Vibrionales</taxon>
        <taxon>Vibrionaceae</taxon>
        <taxon>Enterovibrio</taxon>
    </lineage>
</organism>
<dbReference type="OrthoDB" id="9814620at2"/>
<dbReference type="InterPro" id="IPR050505">
    <property type="entry name" value="WDR55/POC1"/>
</dbReference>
<evidence type="ECO:0000256" key="2">
    <source>
        <dbReference type="ARBA" id="ARBA00022737"/>
    </source>
</evidence>
<accession>A0A1I5U0H1</accession>
<proteinExistence type="predicted"/>
<dbReference type="AlphaFoldDB" id="A0A1I5U0H1"/>
<keyword evidence="1" id="KW-0853">WD repeat</keyword>
<dbReference type="STRING" id="1121869.SAMN03084138_03379"/>
<dbReference type="InterPro" id="IPR001680">
    <property type="entry name" value="WD40_rpt"/>
</dbReference>
<dbReference type="InterPro" id="IPR015943">
    <property type="entry name" value="WD40/YVTN_repeat-like_dom_sf"/>
</dbReference>
<gene>
    <name evidence="3" type="ORF">SAMN03084138_03379</name>
</gene>
<reference evidence="3 4" key="1">
    <citation type="submission" date="2016-10" db="EMBL/GenBank/DDBJ databases">
        <authorList>
            <person name="de Groot N.N."/>
        </authorList>
    </citation>
    <scope>NUCLEOTIDE SEQUENCE [LARGE SCALE GENOMIC DNA]</scope>
    <source>
        <strain evidence="3 4">DSM 15893</strain>
    </source>
</reference>
<sequence>MQDKIDPSLWGGPYHPLEAGETYLENRGIRLEFGAAVTCAVSLGCGVAAGFGNGIIAFFGFEEEPALVQAHESVVLCLATDGESVLSGGDDGRFLRVSPDGSIQEIATFGTKWVDCVGATCDWFACSSGRTVYLWSGEQSSPTLLAHPSTVGGVAFDKCGEQLAVAHYGGVTLWSYKNGEWTSLLLPWKGVHGAVDFSPDGRFLMTLMQEKAVHVWRLSDGADLEMSGYPKKVKSFSWVGETPYLATSGTDEVICWPFDGKDGPLRRSPVCIGRRDDQVVTCVHAFSRDKGVLAGYRDGAVFLVMLDETDDAFILRRPTDAEVTAIVLTESLSHMLIGDAAGNVLWAPL</sequence>
<dbReference type="EMBL" id="FOWR01000028">
    <property type="protein sequence ID" value="SFP88066.1"/>
    <property type="molecule type" value="Genomic_DNA"/>
</dbReference>
<evidence type="ECO:0000313" key="4">
    <source>
        <dbReference type="Proteomes" id="UP000182692"/>
    </source>
</evidence>
<evidence type="ECO:0000313" key="3">
    <source>
        <dbReference type="EMBL" id="SFP88066.1"/>
    </source>
</evidence>
<dbReference type="PANTHER" id="PTHR44019">
    <property type="entry name" value="WD REPEAT-CONTAINING PROTEIN 55"/>
    <property type="match status" value="1"/>
</dbReference>